<dbReference type="Gene3D" id="3.40.366.10">
    <property type="entry name" value="Malonyl-Coenzyme A Acyl Carrier Protein, domain 2"/>
    <property type="match status" value="1"/>
</dbReference>
<evidence type="ECO:0000256" key="5">
    <source>
        <dbReference type="ARBA" id="ARBA00048462"/>
    </source>
</evidence>
<evidence type="ECO:0000256" key="7">
    <source>
        <dbReference type="PIRSR" id="PIRSR000446-1"/>
    </source>
</evidence>
<dbReference type="EC" id="2.3.1.39" evidence="1 6"/>
<evidence type="ECO:0000259" key="8">
    <source>
        <dbReference type="SMART" id="SM00827"/>
    </source>
</evidence>
<evidence type="ECO:0000256" key="3">
    <source>
        <dbReference type="ARBA" id="ARBA00022679"/>
    </source>
</evidence>
<dbReference type="InterPro" id="IPR050858">
    <property type="entry name" value="Mal-CoA-ACP_Trans/PKS_FabD"/>
</dbReference>
<evidence type="ECO:0000313" key="9">
    <source>
        <dbReference type="EMBL" id="HGT47988.1"/>
    </source>
</evidence>
<protein>
    <recommendedName>
        <fullName evidence="2 6">Malonyl CoA-acyl carrier protein transacylase</fullName>
        <ecNumber evidence="1 6">2.3.1.39</ecNumber>
    </recommendedName>
</protein>
<dbReference type="EMBL" id="DSVI01000009">
    <property type="protein sequence ID" value="HGT47988.1"/>
    <property type="molecule type" value="Genomic_DNA"/>
</dbReference>
<dbReference type="InterPro" id="IPR016035">
    <property type="entry name" value="Acyl_Trfase/lysoPLipase"/>
</dbReference>
<evidence type="ECO:0000256" key="6">
    <source>
        <dbReference type="PIRNR" id="PIRNR000446"/>
    </source>
</evidence>
<dbReference type="InterPro" id="IPR016036">
    <property type="entry name" value="Malonyl_transacylase_ACP-bd"/>
</dbReference>
<dbReference type="GO" id="GO:0006633">
    <property type="term" value="P:fatty acid biosynthetic process"/>
    <property type="evidence" value="ECO:0007669"/>
    <property type="project" value="TreeGrafter"/>
</dbReference>
<feature type="active site" evidence="7">
    <location>
        <position position="198"/>
    </location>
</feature>
<dbReference type="GO" id="GO:0004314">
    <property type="term" value="F:[acyl-carrier-protein] S-malonyltransferase activity"/>
    <property type="evidence" value="ECO:0007669"/>
    <property type="project" value="UniProtKB-EC"/>
</dbReference>
<dbReference type="Gene3D" id="3.30.70.250">
    <property type="entry name" value="Malonyl-CoA ACP transacylase, ACP-binding"/>
    <property type="match status" value="1"/>
</dbReference>
<dbReference type="NCBIfam" id="TIGR00128">
    <property type="entry name" value="fabD"/>
    <property type="match status" value="1"/>
</dbReference>
<dbReference type="AlphaFoldDB" id="A0A832D1N5"/>
<dbReference type="FunFam" id="3.30.70.250:FF:000001">
    <property type="entry name" value="Malonyl CoA-acyl carrier protein transacylase"/>
    <property type="match status" value="1"/>
</dbReference>
<keyword evidence="3 6" id="KW-0808">Transferase</keyword>
<feature type="active site" evidence="7">
    <location>
        <position position="89"/>
    </location>
</feature>
<organism evidence="9">
    <name type="scientific">Ignavibacterium album</name>
    <dbReference type="NCBI Taxonomy" id="591197"/>
    <lineage>
        <taxon>Bacteria</taxon>
        <taxon>Pseudomonadati</taxon>
        <taxon>Ignavibacteriota</taxon>
        <taxon>Ignavibacteria</taxon>
        <taxon>Ignavibacteriales</taxon>
        <taxon>Ignavibacteriaceae</taxon>
        <taxon>Ignavibacterium</taxon>
    </lineage>
</organism>
<dbReference type="InterPro" id="IPR004410">
    <property type="entry name" value="Malonyl_CoA-ACP_transAc_FabD"/>
</dbReference>
<dbReference type="SMART" id="SM00827">
    <property type="entry name" value="PKS_AT"/>
    <property type="match status" value="1"/>
</dbReference>
<evidence type="ECO:0000256" key="2">
    <source>
        <dbReference type="ARBA" id="ARBA00018953"/>
    </source>
</evidence>
<dbReference type="PANTHER" id="PTHR42681:SF1">
    <property type="entry name" value="MALONYL-COA-ACYL CARRIER PROTEIN TRANSACYLASE, MITOCHONDRIAL"/>
    <property type="match status" value="1"/>
</dbReference>
<comment type="catalytic activity">
    <reaction evidence="5 6">
        <text>holo-[ACP] + malonyl-CoA = malonyl-[ACP] + CoA</text>
        <dbReference type="Rhea" id="RHEA:41792"/>
        <dbReference type="Rhea" id="RHEA-COMP:9623"/>
        <dbReference type="Rhea" id="RHEA-COMP:9685"/>
        <dbReference type="ChEBI" id="CHEBI:57287"/>
        <dbReference type="ChEBI" id="CHEBI:57384"/>
        <dbReference type="ChEBI" id="CHEBI:64479"/>
        <dbReference type="ChEBI" id="CHEBI:78449"/>
        <dbReference type="EC" id="2.3.1.39"/>
    </reaction>
</comment>
<feature type="domain" description="Malonyl-CoA:ACP transacylase (MAT)" evidence="8">
    <location>
        <begin position="7"/>
        <end position="298"/>
    </location>
</feature>
<dbReference type="GO" id="GO:0005829">
    <property type="term" value="C:cytosol"/>
    <property type="evidence" value="ECO:0007669"/>
    <property type="project" value="TreeGrafter"/>
</dbReference>
<evidence type="ECO:0000256" key="4">
    <source>
        <dbReference type="ARBA" id="ARBA00023315"/>
    </source>
</evidence>
<evidence type="ECO:0000256" key="1">
    <source>
        <dbReference type="ARBA" id="ARBA00013258"/>
    </source>
</evidence>
<keyword evidence="4 6" id="KW-0012">Acyltransferase</keyword>
<gene>
    <name evidence="9" type="primary">fabD</name>
    <name evidence="9" type="ORF">ENS56_08135</name>
</gene>
<dbReference type="Pfam" id="PF00698">
    <property type="entry name" value="Acyl_transf_1"/>
    <property type="match status" value="1"/>
</dbReference>
<name>A0A832D1N5_9BACT</name>
<dbReference type="InterPro" id="IPR014043">
    <property type="entry name" value="Acyl_transferase_dom"/>
</dbReference>
<dbReference type="SUPFAM" id="SSF52151">
    <property type="entry name" value="FabD/lysophospholipase-like"/>
    <property type="match status" value="1"/>
</dbReference>
<sequence length="304" mass="33357">MAKKAFLFPGQGSQYVGMAKDLFDNSVEAKEMIRTADEAVGANLSYIMFNGPEEQLKQTEFTQPAIFLHSVVLASLIRTLRPDAAAGHSLGEYSALVAAGAIQFYEAIKLVRQRGLAMQYAGTVMQGTMAAIVGLQPQDVEQLCAEASSVGIVQCANFNSPGQIVISGSVEGVKKAMELCKAKGAKLVKELVVSGAFHSPLMEPAKEKLHNALNDTHFYDARFPVYANVTAKPVTDKNEIKKLLFEQLTSPVRWEETIQNMINDGIEEFYEIGPGKVLQGLIKRINPDVKVFGIDKYEDVYQYI</sequence>
<dbReference type="PANTHER" id="PTHR42681">
    <property type="entry name" value="MALONYL-COA-ACYL CARRIER PROTEIN TRANSACYLASE, MITOCHONDRIAL"/>
    <property type="match status" value="1"/>
</dbReference>
<comment type="caution">
    <text evidence="9">The sequence shown here is derived from an EMBL/GenBank/DDBJ whole genome shotgun (WGS) entry which is preliminary data.</text>
</comment>
<comment type="similarity">
    <text evidence="6">Belongs to the fabD family.</text>
</comment>
<dbReference type="PIRSF" id="PIRSF000446">
    <property type="entry name" value="Mct"/>
    <property type="match status" value="1"/>
</dbReference>
<dbReference type="InterPro" id="IPR001227">
    <property type="entry name" value="Ac_transferase_dom_sf"/>
</dbReference>
<dbReference type="InterPro" id="IPR024925">
    <property type="entry name" value="Malonyl_CoA-ACP_transAc"/>
</dbReference>
<dbReference type="SUPFAM" id="SSF55048">
    <property type="entry name" value="Probable ACP-binding domain of malonyl-CoA ACP transacylase"/>
    <property type="match status" value="1"/>
</dbReference>
<accession>A0A832D1N5</accession>
<proteinExistence type="inferred from homology"/>
<reference evidence="9" key="1">
    <citation type="journal article" date="2020" name="mSystems">
        <title>Genome- and Community-Level Interaction Insights into Carbon Utilization and Element Cycling Functions of Hydrothermarchaeota in Hydrothermal Sediment.</title>
        <authorList>
            <person name="Zhou Z."/>
            <person name="Liu Y."/>
            <person name="Xu W."/>
            <person name="Pan J."/>
            <person name="Luo Z.H."/>
            <person name="Li M."/>
        </authorList>
    </citation>
    <scope>NUCLEOTIDE SEQUENCE [LARGE SCALE GENOMIC DNA]</scope>
    <source>
        <strain evidence="9">SpSt-500</strain>
    </source>
</reference>